<reference evidence="3" key="1">
    <citation type="submission" date="2017-09" db="EMBL/GenBank/DDBJ databases">
        <title>Depth-based differentiation of microbial function through sediment-hosted aquifers and enrichment of novel symbionts in the deep terrestrial subsurface.</title>
        <authorList>
            <person name="Probst A.J."/>
            <person name="Ladd B."/>
            <person name="Jarett J.K."/>
            <person name="Geller-Mcgrath D.E."/>
            <person name="Sieber C.M.K."/>
            <person name="Emerson J.B."/>
            <person name="Anantharaman K."/>
            <person name="Thomas B.C."/>
            <person name="Malmstrom R."/>
            <person name="Stieglmeier M."/>
            <person name="Klingl A."/>
            <person name="Woyke T."/>
            <person name="Ryan C.M."/>
            <person name="Banfield J.F."/>
        </authorList>
    </citation>
    <scope>NUCLEOTIDE SEQUENCE [LARGE SCALE GENOMIC DNA]</scope>
</reference>
<accession>A0A2H0UZN5</accession>
<dbReference type="EMBL" id="PFAT01000030">
    <property type="protein sequence ID" value="PIR92288.1"/>
    <property type="molecule type" value="Genomic_DNA"/>
</dbReference>
<sequence>MPRRLSLRRAGFLKTNVPKLESMTIENSSISQILELAPRVYEPEVFKKIQARPEINEFCQNFELWNQHVPWLVYADSQPHKELMAKLTALMWDKVGESCADFGCGYGEFLTHLLQLGDCTIRKYFAVDLDWQALVTIPRTLKRTSYCGRKVFLIHSAAMLTSPLRDKSVDSVISSLGALMYTWAWFDKDGNQVANNREAFVEGLIDVHRILKPGGYLGISAPLPNPNWRVIRNQSLKHLLLHEFSLKKFWETIYYGTKAVRYSRFMNGLEQEGKAHYLSPQEWRQYLEDVGFEIEIIETNCFARQGIIVIARKVN</sequence>
<dbReference type="CDD" id="cd02440">
    <property type="entry name" value="AdoMet_MTases"/>
    <property type="match status" value="1"/>
</dbReference>
<name>A0A2H0UZN5_9BACT</name>
<dbReference type="GO" id="GO:0008757">
    <property type="term" value="F:S-adenosylmethionine-dependent methyltransferase activity"/>
    <property type="evidence" value="ECO:0007669"/>
    <property type="project" value="InterPro"/>
</dbReference>
<dbReference type="Proteomes" id="UP000228510">
    <property type="component" value="Unassembled WGS sequence"/>
</dbReference>
<dbReference type="AlphaFoldDB" id="A0A2H0UZN5"/>
<dbReference type="InterPro" id="IPR013216">
    <property type="entry name" value="Methyltransf_11"/>
</dbReference>
<organism evidence="2 3">
    <name type="scientific">Candidatus Falkowbacteria bacterium CG10_big_fil_rev_8_21_14_0_10_44_15</name>
    <dbReference type="NCBI Taxonomy" id="1974569"/>
    <lineage>
        <taxon>Bacteria</taxon>
        <taxon>Candidatus Falkowiibacteriota</taxon>
    </lineage>
</organism>
<dbReference type="SUPFAM" id="SSF53335">
    <property type="entry name" value="S-adenosyl-L-methionine-dependent methyltransferases"/>
    <property type="match status" value="1"/>
</dbReference>
<comment type="caution">
    <text evidence="2">The sequence shown here is derived from an EMBL/GenBank/DDBJ whole genome shotgun (WGS) entry which is preliminary data.</text>
</comment>
<dbReference type="Pfam" id="PF08241">
    <property type="entry name" value="Methyltransf_11"/>
    <property type="match status" value="1"/>
</dbReference>
<proteinExistence type="predicted"/>
<feature type="domain" description="Methyltransferase type 11" evidence="1">
    <location>
        <begin position="101"/>
        <end position="217"/>
    </location>
</feature>
<gene>
    <name evidence="2" type="ORF">COU01_02390</name>
</gene>
<evidence type="ECO:0000259" key="1">
    <source>
        <dbReference type="Pfam" id="PF08241"/>
    </source>
</evidence>
<protein>
    <recommendedName>
        <fullName evidence="1">Methyltransferase type 11 domain-containing protein</fullName>
    </recommendedName>
</protein>
<evidence type="ECO:0000313" key="2">
    <source>
        <dbReference type="EMBL" id="PIR92288.1"/>
    </source>
</evidence>
<dbReference type="InterPro" id="IPR029063">
    <property type="entry name" value="SAM-dependent_MTases_sf"/>
</dbReference>
<dbReference type="Gene3D" id="3.40.50.150">
    <property type="entry name" value="Vaccinia Virus protein VP39"/>
    <property type="match status" value="1"/>
</dbReference>
<evidence type="ECO:0000313" key="3">
    <source>
        <dbReference type="Proteomes" id="UP000228510"/>
    </source>
</evidence>